<dbReference type="AlphaFoldDB" id="H2YYI4"/>
<sequence>NNDVDVLKSFSVNTYTDWLNPAVQKSLPLAQCMVKNVAEEQTPQDMACHGTTIHRTHATQL</sequence>
<proteinExistence type="predicted"/>
<evidence type="ECO:0000313" key="1">
    <source>
        <dbReference type="Ensembl" id="ENSCSAVP00000010395.1"/>
    </source>
</evidence>
<evidence type="ECO:0000313" key="2">
    <source>
        <dbReference type="Proteomes" id="UP000007875"/>
    </source>
</evidence>
<dbReference type="GeneTree" id="ENSGT00550000074943"/>
<dbReference type="Ensembl" id="ENSCSAVT00000010520.1">
    <property type="protein sequence ID" value="ENSCSAVP00000010395.1"/>
    <property type="gene ID" value="ENSCSAVG00000006126.1"/>
</dbReference>
<reference evidence="1" key="3">
    <citation type="submission" date="2025-09" db="UniProtKB">
        <authorList>
            <consortium name="Ensembl"/>
        </authorList>
    </citation>
    <scope>IDENTIFICATION</scope>
</reference>
<protein>
    <submittedName>
        <fullName evidence="1">Uncharacterized protein</fullName>
    </submittedName>
</protein>
<organism evidence="1 2">
    <name type="scientific">Ciona savignyi</name>
    <name type="common">Pacific transparent sea squirt</name>
    <dbReference type="NCBI Taxonomy" id="51511"/>
    <lineage>
        <taxon>Eukaryota</taxon>
        <taxon>Metazoa</taxon>
        <taxon>Chordata</taxon>
        <taxon>Tunicata</taxon>
        <taxon>Ascidiacea</taxon>
        <taxon>Phlebobranchia</taxon>
        <taxon>Cionidae</taxon>
        <taxon>Ciona</taxon>
    </lineage>
</organism>
<name>H2YYI4_CIOSA</name>
<keyword evidence="2" id="KW-1185">Reference proteome</keyword>
<dbReference type="Proteomes" id="UP000007875">
    <property type="component" value="Unassembled WGS sequence"/>
</dbReference>
<reference evidence="1" key="2">
    <citation type="submission" date="2025-08" db="UniProtKB">
        <authorList>
            <consortium name="Ensembl"/>
        </authorList>
    </citation>
    <scope>IDENTIFICATION</scope>
</reference>
<dbReference type="HOGENOM" id="CLU_2928570_0_0_1"/>
<accession>H2YYI4</accession>
<reference evidence="2" key="1">
    <citation type="submission" date="2003-08" db="EMBL/GenBank/DDBJ databases">
        <authorList>
            <person name="Birren B."/>
            <person name="Nusbaum C."/>
            <person name="Abebe A."/>
            <person name="Abouelleil A."/>
            <person name="Adekoya E."/>
            <person name="Ait-zahra M."/>
            <person name="Allen N."/>
            <person name="Allen T."/>
            <person name="An P."/>
            <person name="Anderson M."/>
            <person name="Anderson S."/>
            <person name="Arachchi H."/>
            <person name="Armbruster J."/>
            <person name="Bachantsang P."/>
            <person name="Baldwin J."/>
            <person name="Barry A."/>
            <person name="Bayul T."/>
            <person name="Blitshsteyn B."/>
            <person name="Bloom T."/>
            <person name="Blye J."/>
            <person name="Boguslavskiy L."/>
            <person name="Borowsky M."/>
            <person name="Boukhgalter B."/>
            <person name="Brunache A."/>
            <person name="Butler J."/>
            <person name="Calixte N."/>
            <person name="Calvo S."/>
            <person name="Camarata J."/>
            <person name="Campo K."/>
            <person name="Chang J."/>
            <person name="Cheshatsang Y."/>
            <person name="Citroen M."/>
            <person name="Collymore A."/>
            <person name="Considine T."/>
            <person name="Cook A."/>
            <person name="Cooke P."/>
            <person name="Corum B."/>
            <person name="Cuomo C."/>
            <person name="David R."/>
            <person name="Dawoe T."/>
            <person name="Degray S."/>
            <person name="Dodge S."/>
            <person name="Dooley K."/>
            <person name="Dorje P."/>
            <person name="Dorjee K."/>
            <person name="Dorris L."/>
            <person name="Duffey N."/>
            <person name="Dupes A."/>
            <person name="Elkins T."/>
            <person name="Engels R."/>
            <person name="Erickson J."/>
            <person name="Farina A."/>
            <person name="Faro S."/>
            <person name="Ferreira P."/>
            <person name="Fischer H."/>
            <person name="Fitzgerald M."/>
            <person name="Foley K."/>
            <person name="Gage D."/>
            <person name="Galagan J."/>
            <person name="Gearin G."/>
            <person name="Gnerre S."/>
            <person name="Gnirke A."/>
            <person name="Goyette A."/>
            <person name="Graham J."/>
            <person name="Grandbois E."/>
            <person name="Gyaltsen K."/>
            <person name="Hafez N."/>
            <person name="Hagopian D."/>
            <person name="Hagos B."/>
            <person name="Hall J."/>
            <person name="Hatcher B."/>
            <person name="Heller A."/>
            <person name="Higgins H."/>
            <person name="Honan T."/>
            <person name="Horn A."/>
            <person name="Houde N."/>
            <person name="Hughes L."/>
            <person name="Hulme W."/>
            <person name="Husby E."/>
            <person name="Iliev I."/>
            <person name="Jaffe D."/>
            <person name="Jones C."/>
            <person name="Kamal M."/>
            <person name="Kamat A."/>
            <person name="Kamvysselis M."/>
            <person name="Karlsson E."/>
            <person name="Kells C."/>
            <person name="Kieu A."/>
            <person name="Kisner P."/>
            <person name="Kodira C."/>
            <person name="Kulbokas E."/>
            <person name="Labutti K."/>
            <person name="Lama D."/>
            <person name="Landers T."/>
            <person name="Leger J."/>
            <person name="Levine S."/>
            <person name="Lewis D."/>
            <person name="Lewis T."/>
            <person name="Lindblad-toh K."/>
            <person name="Liu X."/>
            <person name="Lokyitsang T."/>
            <person name="Lokyitsang Y."/>
            <person name="Lucien O."/>
            <person name="Lui A."/>
            <person name="Ma L.J."/>
            <person name="Mabbitt R."/>
            <person name="Macdonald J."/>
            <person name="Maclean C."/>
            <person name="Major J."/>
            <person name="Manning J."/>
            <person name="Marabella R."/>
            <person name="Maru K."/>
            <person name="Matthews C."/>
            <person name="Mauceli E."/>
            <person name="Mccarthy M."/>
            <person name="Mcdonough S."/>
            <person name="Mcghee T."/>
            <person name="Meldrim J."/>
            <person name="Meneus L."/>
            <person name="Mesirov J."/>
            <person name="Mihalev A."/>
            <person name="Mihova T."/>
            <person name="Mikkelsen T."/>
            <person name="Mlenga V."/>
            <person name="Moru K."/>
            <person name="Mozes J."/>
            <person name="Mulrain L."/>
            <person name="Munson G."/>
            <person name="Naylor J."/>
            <person name="Newes C."/>
            <person name="Nguyen C."/>
            <person name="Nguyen N."/>
            <person name="Nguyen T."/>
            <person name="Nicol R."/>
            <person name="Nielsen C."/>
            <person name="Nizzari M."/>
            <person name="Norbu C."/>
            <person name="Norbu N."/>
            <person name="O'donnell P."/>
            <person name="Okoawo O."/>
            <person name="O'leary S."/>
            <person name="Omotosho B."/>
            <person name="O'neill K."/>
            <person name="Osman S."/>
            <person name="Parker S."/>
            <person name="Perrin D."/>
            <person name="Phunkhang P."/>
            <person name="Piqani B."/>
            <person name="Purcell S."/>
            <person name="Rachupka T."/>
            <person name="Ramasamy U."/>
            <person name="Rameau R."/>
            <person name="Ray V."/>
            <person name="Raymond C."/>
            <person name="Retta R."/>
            <person name="Richardson S."/>
            <person name="Rise C."/>
            <person name="Rodriguez J."/>
            <person name="Rogers J."/>
            <person name="Rogov P."/>
            <person name="Rutman M."/>
            <person name="Schupbach R."/>
            <person name="Seaman C."/>
            <person name="Settipalli S."/>
            <person name="Sharpe T."/>
            <person name="Sheridan J."/>
            <person name="Sherpa N."/>
            <person name="Shi J."/>
            <person name="Smirnov S."/>
            <person name="Smith C."/>
            <person name="Sougnez C."/>
            <person name="Spencer B."/>
            <person name="Stalker J."/>
            <person name="Stange-thomann N."/>
            <person name="Stavropoulos S."/>
            <person name="Stetson K."/>
            <person name="Stone C."/>
            <person name="Stone S."/>
            <person name="Stubbs M."/>
            <person name="Talamas J."/>
            <person name="Tchuinga P."/>
            <person name="Tenzing P."/>
            <person name="Tesfaye S."/>
            <person name="Theodore J."/>
            <person name="Thoulutsang Y."/>
            <person name="Topham K."/>
            <person name="Towey S."/>
            <person name="Tsamla T."/>
            <person name="Tsomo N."/>
            <person name="Vallee D."/>
            <person name="Vassiliev H."/>
            <person name="Venkataraman V."/>
            <person name="Vinson J."/>
            <person name="Vo A."/>
            <person name="Wade C."/>
            <person name="Wang S."/>
            <person name="Wangchuk T."/>
            <person name="Wangdi T."/>
            <person name="Whittaker C."/>
            <person name="Wilkinson J."/>
            <person name="Wu Y."/>
            <person name="Wyman D."/>
            <person name="Yadav S."/>
            <person name="Yang S."/>
            <person name="Yang X."/>
            <person name="Yeager S."/>
            <person name="Yee E."/>
            <person name="Young G."/>
            <person name="Zainoun J."/>
            <person name="Zembeck L."/>
            <person name="Zimmer A."/>
            <person name="Zody M."/>
            <person name="Lander E."/>
        </authorList>
    </citation>
    <scope>NUCLEOTIDE SEQUENCE [LARGE SCALE GENOMIC DNA]</scope>
</reference>